<evidence type="ECO:0000256" key="2">
    <source>
        <dbReference type="ARBA" id="ARBA00022448"/>
    </source>
</evidence>
<keyword evidence="4 9" id="KW-0812">Transmembrane</keyword>
<evidence type="ECO:0000256" key="6">
    <source>
        <dbReference type="ARBA" id="ARBA00022989"/>
    </source>
</evidence>
<keyword evidence="6 9" id="KW-1133">Transmembrane helix</keyword>
<feature type="transmembrane region" description="Helical" evidence="9">
    <location>
        <begin position="257"/>
        <end position="284"/>
    </location>
</feature>
<dbReference type="PANTHER" id="PTHR30081:SF8">
    <property type="entry name" value="PROTEIN TRANSLOCASE SUBUNIT SECF"/>
    <property type="match status" value="1"/>
</dbReference>
<dbReference type="GO" id="GO:0015450">
    <property type="term" value="F:protein-transporting ATPase activity"/>
    <property type="evidence" value="ECO:0007669"/>
    <property type="project" value="InterPro"/>
</dbReference>
<dbReference type="InterPro" id="IPR022813">
    <property type="entry name" value="SecD/SecF_arch_bac"/>
</dbReference>
<dbReference type="NCBIfam" id="TIGR00966">
    <property type="entry name" value="transloc_SecF"/>
    <property type="match status" value="1"/>
</dbReference>
<dbReference type="InterPro" id="IPR005665">
    <property type="entry name" value="SecF_bac"/>
</dbReference>
<comment type="similarity">
    <text evidence="9">Belongs to the SecD/SecF family. SecF subfamily.</text>
</comment>
<dbReference type="GO" id="GO:0005886">
    <property type="term" value="C:plasma membrane"/>
    <property type="evidence" value="ECO:0007669"/>
    <property type="project" value="UniProtKB-SubCell"/>
</dbReference>
<dbReference type="InterPro" id="IPR022645">
    <property type="entry name" value="SecD/SecF_bac"/>
</dbReference>
<evidence type="ECO:0000256" key="7">
    <source>
        <dbReference type="ARBA" id="ARBA00023010"/>
    </source>
</evidence>
<evidence type="ECO:0000259" key="10">
    <source>
        <dbReference type="Pfam" id="PF02355"/>
    </source>
</evidence>
<dbReference type="AlphaFoldDB" id="A0A2H0KFP5"/>
<evidence type="ECO:0000313" key="12">
    <source>
        <dbReference type="Proteomes" id="UP000231371"/>
    </source>
</evidence>
<dbReference type="GO" id="GO:0065002">
    <property type="term" value="P:intracellular protein transmembrane transport"/>
    <property type="evidence" value="ECO:0007669"/>
    <property type="project" value="UniProtKB-UniRule"/>
</dbReference>
<evidence type="ECO:0000313" key="11">
    <source>
        <dbReference type="EMBL" id="PIQ70066.1"/>
    </source>
</evidence>
<dbReference type="EMBL" id="PCVI01000039">
    <property type="protein sequence ID" value="PIQ70066.1"/>
    <property type="molecule type" value="Genomic_DNA"/>
</dbReference>
<proteinExistence type="inferred from homology"/>
<comment type="caution">
    <text evidence="9">Lacks conserved residue(s) required for the propagation of feature annotation.</text>
</comment>
<dbReference type="Pfam" id="PF02355">
    <property type="entry name" value="SecD_SecF_C"/>
    <property type="match status" value="1"/>
</dbReference>
<keyword evidence="7 9" id="KW-0811">Translocation</keyword>
<dbReference type="PRINTS" id="PR01755">
    <property type="entry name" value="SECFTRNLCASE"/>
</dbReference>
<dbReference type="PANTHER" id="PTHR30081">
    <property type="entry name" value="PROTEIN-EXPORT MEMBRANE PROTEIN SEC"/>
    <property type="match status" value="1"/>
</dbReference>
<name>A0A2H0KFP5_9BACT</name>
<evidence type="ECO:0000256" key="1">
    <source>
        <dbReference type="ARBA" id="ARBA00004651"/>
    </source>
</evidence>
<comment type="subunit">
    <text evidence="9">Forms a complex with SecD. Part of the essential Sec protein translocation apparatus which comprises SecA, SecYEG and auxiliary proteins SecDF. Other proteins may also be involved.</text>
</comment>
<dbReference type="GO" id="GO:0006605">
    <property type="term" value="P:protein targeting"/>
    <property type="evidence" value="ECO:0007669"/>
    <property type="project" value="UniProtKB-UniRule"/>
</dbReference>
<feature type="transmembrane region" description="Helical" evidence="9">
    <location>
        <begin position="183"/>
        <end position="203"/>
    </location>
</feature>
<evidence type="ECO:0000256" key="4">
    <source>
        <dbReference type="ARBA" id="ARBA00022692"/>
    </source>
</evidence>
<reference evidence="11 12" key="1">
    <citation type="submission" date="2017-09" db="EMBL/GenBank/DDBJ databases">
        <title>Depth-based differentiation of microbial function through sediment-hosted aquifers and enrichment of novel symbionts in the deep terrestrial subsurface.</title>
        <authorList>
            <person name="Probst A.J."/>
            <person name="Ladd B."/>
            <person name="Jarett J.K."/>
            <person name="Geller-Mcgrath D.E."/>
            <person name="Sieber C.M."/>
            <person name="Emerson J.B."/>
            <person name="Anantharaman K."/>
            <person name="Thomas B.C."/>
            <person name="Malmstrom R."/>
            <person name="Stieglmeier M."/>
            <person name="Klingl A."/>
            <person name="Woyke T."/>
            <person name="Ryan C.M."/>
            <person name="Banfield J.F."/>
        </authorList>
    </citation>
    <scope>NUCLEOTIDE SEQUENCE [LARGE SCALE GENOMIC DNA]</scope>
    <source>
        <strain evidence="11">CG11_big_fil_rev_8_21_14_0_20_40_12</strain>
    </source>
</reference>
<feature type="transmembrane region" description="Helical" evidence="9">
    <location>
        <begin position="234"/>
        <end position="251"/>
    </location>
</feature>
<comment type="function">
    <text evidence="9">Part of the Sec protein translocase complex. Interacts with the SecYEG preprotein conducting channel. SecDF uses the proton motive force (PMF) to complete protein translocation after the ATP-dependent function of SecA.</text>
</comment>
<dbReference type="SUPFAM" id="SSF82866">
    <property type="entry name" value="Multidrug efflux transporter AcrB transmembrane domain"/>
    <property type="match status" value="1"/>
</dbReference>
<comment type="subcellular location">
    <subcellularLocation>
        <location evidence="1 9">Cell membrane</location>
        <topology evidence="1 9">Multi-pass membrane protein</topology>
    </subcellularLocation>
</comment>
<evidence type="ECO:0000256" key="5">
    <source>
        <dbReference type="ARBA" id="ARBA00022927"/>
    </source>
</evidence>
<accession>A0A2H0KFP5</accession>
<dbReference type="GO" id="GO:0043952">
    <property type="term" value="P:protein transport by the Sec complex"/>
    <property type="evidence" value="ECO:0007669"/>
    <property type="project" value="UniProtKB-UniRule"/>
</dbReference>
<dbReference type="HAMAP" id="MF_01464_B">
    <property type="entry name" value="SecF_B"/>
    <property type="match status" value="1"/>
</dbReference>
<keyword evidence="5 9" id="KW-0653">Protein transport</keyword>
<keyword evidence="3 9" id="KW-1003">Cell membrane</keyword>
<sequence>MKFMKHKWLFFLISALVIIPGLFSLIKWRLQPSIDFTGGTILELEFTQAVGDRLSAISETLNELKIDYSSIQTSGEKRILIKAKPITREDVSSIIGTLAEKVGEKPAELRFDTVGPTLGKELIKKTLVAILLGACFILLYVWKQFKQPMYGVCAVLAMFHDSLVLLGVFSLLGHFSGVEIDTLFVTAVLTILSFSVHDTVVVYDRIRESRKKFPGVTFVDLADKAVTETLPRSINNSMTIILMLLALYLLGGSTMKWFVFALLVGTVSGTYSSTFTAAPLLVVWEQFKRRKK</sequence>
<dbReference type="InterPro" id="IPR048634">
    <property type="entry name" value="SecD_SecF_C"/>
</dbReference>
<comment type="caution">
    <text evidence="11">The sequence shown here is derived from an EMBL/GenBank/DDBJ whole genome shotgun (WGS) entry which is preliminary data.</text>
</comment>
<dbReference type="InterPro" id="IPR022646">
    <property type="entry name" value="SecD/SecF_CS"/>
</dbReference>
<evidence type="ECO:0000256" key="3">
    <source>
        <dbReference type="ARBA" id="ARBA00022475"/>
    </source>
</evidence>
<gene>
    <name evidence="9 11" type="primary">secF</name>
    <name evidence="11" type="ORF">COV89_02460</name>
</gene>
<dbReference type="Pfam" id="PF07549">
    <property type="entry name" value="Sec_GG"/>
    <property type="match status" value="1"/>
</dbReference>
<protein>
    <recommendedName>
        <fullName evidence="9">Protein-export membrane protein SecF</fullName>
    </recommendedName>
</protein>
<feature type="domain" description="Protein export membrane protein SecD/SecF C-terminal" evidence="10">
    <location>
        <begin position="97"/>
        <end position="285"/>
    </location>
</feature>
<feature type="transmembrane region" description="Helical" evidence="9">
    <location>
        <begin position="122"/>
        <end position="142"/>
    </location>
</feature>
<dbReference type="Gene3D" id="1.20.1640.10">
    <property type="entry name" value="Multidrug efflux transporter AcrB transmembrane domain"/>
    <property type="match status" value="1"/>
</dbReference>
<feature type="transmembrane region" description="Helical" evidence="9">
    <location>
        <begin position="149"/>
        <end position="171"/>
    </location>
</feature>
<evidence type="ECO:0000256" key="8">
    <source>
        <dbReference type="ARBA" id="ARBA00023136"/>
    </source>
</evidence>
<dbReference type="Proteomes" id="UP000231371">
    <property type="component" value="Unassembled WGS sequence"/>
</dbReference>
<keyword evidence="2 9" id="KW-0813">Transport</keyword>
<organism evidence="11 12">
    <name type="scientific">Candidatus Shapirobacteria bacterium CG11_big_fil_rev_8_21_14_0_20_40_12</name>
    <dbReference type="NCBI Taxonomy" id="1974889"/>
    <lineage>
        <taxon>Bacteria</taxon>
        <taxon>Candidatus Shapironibacteriota</taxon>
    </lineage>
</organism>
<evidence type="ECO:0000256" key="9">
    <source>
        <dbReference type="HAMAP-Rule" id="MF_01464"/>
    </source>
</evidence>
<keyword evidence="8 9" id="KW-0472">Membrane</keyword>